<name>A0A453E8M1_AEGTS</name>
<feature type="compositionally biased region" description="Acidic residues" evidence="1">
    <location>
        <begin position="606"/>
        <end position="617"/>
    </location>
</feature>
<feature type="region of interest" description="Disordered" evidence="1">
    <location>
        <begin position="354"/>
        <end position="617"/>
    </location>
</feature>
<reference evidence="3" key="1">
    <citation type="journal article" date="2014" name="Science">
        <title>Ancient hybridizations among the ancestral genomes of bread wheat.</title>
        <authorList>
            <consortium name="International Wheat Genome Sequencing Consortium,"/>
            <person name="Marcussen T."/>
            <person name="Sandve S.R."/>
            <person name="Heier L."/>
            <person name="Spannagl M."/>
            <person name="Pfeifer M."/>
            <person name="Jakobsen K.S."/>
            <person name="Wulff B.B."/>
            <person name="Steuernagel B."/>
            <person name="Mayer K.F."/>
            <person name="Olsen O.A."/>
        </authorList>
    </citation>
    <scope>NUCLEOTIDE SEQUENCE [LARGE SCALE GENOMIC DNA]</scope>
    <source>
        <strain evidence="3">cv. AL8/78</strain>
    </source>
</reference>
<reference evidence="2" key="4">
    <citation type="submission" date="2019-03" db="UniProtKB">
        <authorList>
            <consortium name="EnsemblPlants"/>
        </authorList>
    </citation>
    <scope>IDENTIFICATION</scope>
</reference>
<feature type="compositionally biased region" description="Polar residues" evidence="1">
    <location>
        <begin position="498"/>
        <end position="507"/>
    </location>
</feature>
<dbReference type="EnsemblPlants" id="AET3Gv20258300.1">
    <property type="protein sequence ID" value="AET3Gv20258300.1"/>
    <property type="gene ID" value="AET3Gv20258300"/>
</dbReference>
<feature type="compositionally biased region" description="Basic and acidic residues" evidence="1">
    <location>
        <begin position="534"/>
        <end position="544"/>
    </location>
</feature>
<feature type="compositionally biased region" description="Basic and acidic residues" evidence="1">
    <location>
        <begin position="356"/>
        <end position="392"/>
    </location>
</feature>
<evidence type="ECO:0000256" key="1">
    <source>
        <dbReference type="SAM" id="MobiDB-lite"/>
    </source>
</evidence>
<proteinExistence type="predicted"/>
<evidence type="ECO:0000313" key="2">
    <source>
        <dbReference type="EnsemblPlants" id="AET3Gv20258300.1"/>
    </source>
</evidence>
<dbReference type="GO" id="GO:0031213">
    <property type="term" value="C:RSF complex"/>
    <property type="evidence" value="ECO:0007669"/>
    <property type="project" value="InterPro"/>
</dbReference>
<reference evidence="3" key="2">
    <citation type="journal article" date="2017" name="Nat. Plants">
        <title>The Aegilops tauschii genome reveals multiple impacts of transposons.</title>
        <authorList>
            <person name="Zhao G."/>
            <person name="Zou C."/>
            <person name="Li K."/>
            <person name="Wang K."/>
            <person name="Li T."/>
            <person name="Gao L."/>
            <person name="Zhang X."/>
            <person name="Wang H."/>
            <person name="Yang Z."/>
            <person name="Liu X."/>
            <person name="Jiang W."/>
            <person name="Mao L."/>
            <person name="Kong X."/>
            <person name="Jiao Y."/>
            <person name="Jia J."/>
        </authorList>
    </citation>
    <scope>NUCLEOTIDE SEQUENCE [LARGE SCALE GENOMIC DNA]</scope>
    <source>
        <strain evidence="3">cv. AL8/78</strain>
    </source>
</reference>
<feature type="region of interest" description="Disordered" evidence="1">
    <location>
        <begin position="1"/>
        <end position="52"/>
    </location>
</feature>
<dbReference type="GO" id="GO:0006355">
    <property type="term" value="P:regulation of DNA-templated transcription"/>
    <property type="evidence" value="ECO:0007669"/>
    <property type="project" value="InterPro"/>
</dbReference>
<keyword evidence="3" id="KW-1185">Reference proteome</keyword>
<sequence length="617" mass="68996">PPSVPPPPPNSPPFPPTQRSSAPMASPAKRPKHSSPGKHQEMPPPPEEGPAEDPRVLLRRRWEFASVLHFLQVFEPVIEANLGLSADEIETALITNNEDLARIHIALLKGIPPVNKKLKLNVDDGWVIATAKKLSDWWSWVAEGANPFEKNRGKEVETFKEQDPVNRLFILKALCEVRLEQNDAVCYITDEMKKGVSIGNFRKDKLGSASDGAIYWYVGDSTIGHRLYKEDVLVGFKNNWKGKDGRLTKPVTNIQWETVATNLNEFLEISEKLCSKGRSEATIGEHLKENIVPAVEKFQKKKERDLKRRQQKNERLERLAFANVFQTRSLRERKAVSYDYSDYDRRINEAIKATAKGKEADSRKEAAKKEKQVPHQADNKTDIGADIEHNEDREQEDGKEDLDDLSSGDDEVSDYDDKDDGSSSSDGDTDASDSHESNSDEEVIVPRKRTRLAARALASKQFRPGVRRSRRNMKGSDEEMVHPGEVTPEAMTKKTTRQRPTPISKQFSMSGSEDGSEEDHHSESAADSEEEPEDGSKDDHHSESAADSEEEPEDGSKDDHHSESAADSEEEPEDGSKDDHNSESAADSEEEPEDGSKDDHHSESAADSEEESDSESS</sequence>
<dbReference type="Gramene" id="AET3Gv20258300.1">
    <property type="protein sequence ID" value="AET3Gv20258300.1"/>
    <property type="gene ID" value="AET3Gv20258300"/>
</dbReference>
<feature type="compositionally biased region" description="Basic and acidic residues" evidence="1">
    <location>
        <begin position="594"/>
        <end position="604"/>
    </location>
</feature>
<dbReference type="PANTHER" id="PTHR14296">
    <property type="entry name" value="REMODELING AND SPACING FACTOR 1"/>
    <property type="match status" value="1"/>
</dbReference>
<evidence type="ECO:0000313" key="3">
    <source>
        <dbReference type="Proteomes" id="UP000015105"/>
    </source>
</evidence>
<dbReference type="AlphaFoldDB" id="A0A453E8M1"/>
<protein>
    <recommendedName>
        <fullName evidence="4">DDT domain-containing protein</fullName>
    </recommendedName>
</protein>
<feature type="compositionally biased region" description="Basic and acidic residues" evidence="1">
    <location>
        <begin position="554"/>
        <end position="564"/>
    </location>
</feature>
<dbReference type="STRING" id="200361.A0A453E8M1"/>
<feature type="compositionally biased region" description="Pro residues" evidence="1">
    <location>
        <begin position="1"/>
        <end position="16"/>
    </location>
</feature>
<evidence type="ECO:0008006" key="4">
    <source>
        <dbReference type="Google" id="ProtNLM"/>
    </source>
</evidence>
<accession>A0A453E8M1</accession>
<feature type="compositionally biased region" description="Acidic residues" evidence="1">
    <location>
        <begin position="393"/>
        <end position="419"/>
    </location>
</feature>
<organism evidence="2 3">
    <name type="scientific">Aegilops tauschii subsp. strangulata</name>
    <name type="common">Goatgrass</name>
    <dbReference type="NCBI Taxonomy" id="200361"/>
    <lineage>
        <taxon>Eukaryota</taxon>
        <taxon>Viridiplantae</taxon>
        <taxon>Streptophyta</taxon>
        <taxon>Embryophyta</taxon>
        <taxon>Tracheophyta</taxon>
        <taxon>Spermatophyta</taxon>
        <taxon>Magnoliopsida</taxon>
        <taxon>Liliopsida</taxon>
        <taxon>Poales</taxon>
        <taxon>Poaceae</taxon>
        <taxon>BOP clade</taxon>
        <taxon>Pooideae</taxon>
        <taxon>Triticodae</taxon>
        <taxon>Triticeae</taxon>
        <taxon>Triticinae</taxon>
        <taxon>Aegilops</taxon>
    </lineage>
</organism>
<dbReference type="PANTHER" id="PTHR14296:SF13">
    <property type="entry name" value="OS01G0180700 PROTEIN"/>
    <property type="match status" value="1"/>
</dbReference>
<reference evidence="2" key="5">
    <citation type="journal article" date="2021" name="G3 (Bethesda)">
        <title>Aegilops tauschii genome assembly Aet v5.0 features greater sequence contiguity and improved annotation.</title>
        <authorList>
            <person name="Wang L."/>
            <person name="Zhu T."/>
            <person name="Rodriguez J.C."/>
            <person name="Deal K.R."/>
            <person name="Dubcovsky J."/>
            <person name="McGuire P.E."/>
            <person name="Lux T."/>
            <person name="Spannagl M."/>
            <person name="Mayer K.F.X."/>
            <person name="Baldrich P."/>
            <person name="Meyers B.C."/>
            <person name="Huo N."/>
            <person name="Gu Y.Q."/>
            <person name="Zhou H."/>
            <person name="Devos K.M."/>
            <person name="Bennetzen J.L."/>
            <person name="Unver T."/>
            <person name="Budak H."/>
            <person name="Gulick P.J."/>
            <person name="Galiba G."/>
            <person name="Kalapos B."/>
            <person name="Nelson D.R."/>
            <person name="Li P."/>
            <person name="You F.M."/>
            <person name="Luo M.C."/>
            <person name="Dvorak J."/>
        </authorList>
    </citation>
    <scope>NUCLEOTIDE SEQUENCE [LARGE SCALE GENOMIC DNA]</scope>
    <source>
        <strain evidence="2">cv. AL8/78</strain>
    </source>
</reference>
<dbReference type="InterPro" id="IPR028938">
    <property type="entry name" value="Rsf1-like"/>
</dbReference>
<reference evidence="2" key="3">
    <citation type="journal article" date="2017" name="Nature">
        <title>Genome sequence of the progenitor of the wheat D genome Aegilops tauschii.</title>
        <authorList>
            <person name="Luo M.C."/>
            <person name="Gu Y.Q."/>
            <person name="Puiu D."/>
            <person name="Wang H."/>
            <person name="Twardziok S.O."/>
            <person name="Deal K.R."/>
            <person name="Huo N."/>
            <person name="Zhu T."/>
            <person name="Wang L."/>
            <person name="Wang Y."/>
            <person name="McGuire P.E."/>
            <person name="Liu S."/>
            <person name="Long H."/>
            <person name="Ramasamy R.K."/>
            <person name="Rodriguez J.C."/>
            <person name="Van S.L."/>
            <person name="Yuan L."/>
            <person name="Wang Z."/>
            <person name="Xia Z."/>
            <person name="Xiao L."/>
            <person name="Anderson O.D."/>
            <person name="Ouyang S."/>
            <person name="Liang Y."/>
            <person name="Zimin A.V."/>
            <person name="Pertea G."/>
            <person name="Qi P."/>
            <person name="Bennetzen J.L."/>
            <person name="Dai X."/>
            <person name="Dawson M.W."/>
            <person name="Muller H.G."/>
            <person name="Kugler K."/>
            <person name="Rivarola-Duarte L."/>
            <person name="Spannagl M."/>
            <person name="Mayer K.F.X."/>
            <person name="Lu F.H."/>
            <person name="Bevan M.W."/>
            <person name="Leroy P."/>
            <person name="Li P."/>
            <person name="You F.M."/>
            <person name="Sun Q."/>
            <person name="Liu Z."/>
            <person name="Lyons E."/>
            <person name="Wicker T."/>
            <person name="Salzberg S.L."/>
            <person name="Devos K.M."/>
            <person name="Dvorak J."/>
        </authorList>
    </citation>
    <scope>NUCLEOTIDE SEQUENCE [LARGE SCALE GENOMIC DNA]</scope>
    <source>
        <strain evidence="2">cv. AL8/78</strain>
    </source>
</reference>
<dbReference type="Proteomes" id="UP000015105">
    <property type="component" value="Chromosome 3D"/>
</dbReference>